<reference evidence="1 2" key="1">
    <citation type="journal article" date="2020" name="Mol. Biol. Evol.">
        <title>Distinct Expression and Methylation Patterns for Genes with Different Fates following a Single Whole-Genome Duplication in Flowering Plants.</title>
        <authorList>
            <person name="Shi T."/>
            <person name="Rahmani R.S."/>
            <person name="Gugger P.F."/>
            <person name="Wang M."/>
            <person name="Li H."/>
            <person name="Zhang Y."/>
            <person name="Li Z."/>
            <person name="Wang Q."/>
            <person name="Van de Peer Y."/>
            <person name="Marchal K."/>
            <person name="Chen J."/>
        </authorList>
    </citation>
    <scope>NUCLEOTIDE SEQUENCE [LARGE SCALE GENOMIC DNA]</scope>
    <source>
        <tissue evidence="1">Leaf</tissue>
    </source>
</reference>
<dbReference type="EMBL" id="DUZY01000001">
    <property type="protein sequence ID" value="DAD25314.1"/>
    <property type="molecule type" value="Genomic_DNA"/>
</dbReference>
<accession>A0A822XUK9</accession>
<gene>
    <name evidence="1" type="ORF">HUJ06_026778</name>
</gene>
<comment type="caution">
    <text evidence="1">The sequence shown here is derived from an EMBL/GenBank/DDBJ whole genome shotgun (WGS) entry which is preliminary data.</text>
</comment>
<keyword evidence="2" id="KW-1185">Reference proteome</keyword>
<evidence type="ECO:0000313" key="2">
    <source>
        <dbReference type="Proteomes" id="UP000607653"/>
    </source>
</evidence>
<organism evidence="1 2">
    <name type="scientific">Nelumbo nucifera</name>
    <name type="common">Sacred lotus</name>
    <dbReference type="NCBI Taxonomy" id="4432"/>
    <lineage>
        <taxon>Eukaryota</taxon>
        <taxon>Viridiplantae</taxon>
        <taxon>Streptophyta</taxon>
        <taxon>Embryophyta</taxon>
        <taxon>Tracheophyta</taxon>
        <taxon>Spermatophyta</taxon>
        <taxon>Magnoliopsida</taxon>
        <taxon>Proteales</taxon>
        <taxon>Nelumbonaceae</taxon>
        <taxon>Nelumbo</taxon>
    </lineage>
</organism>
<dbReference type="Proteomes" id="UP000607653">
    <property type="component" value="Unassembled WGS sequence"/>
</dbReference>
<name>A0A822XUK9_NELNU</name>
<proteinExistence type="predicted"/>
<evidence type="ECO:0000313" key="1">
    <source>
        <dbReference type="EMBL" id="DAD25314.1"/>
    </source>
</evidence>
<protein>
    <submittedName>
        <fullName evidence="1">Uncharacterized protein</fullName>
    </submittedName>
</protein>
<sequence length="35" mass="4007">MIQKGLGKSFYKRNGHQAENLSRVKHDLPVTRAIL</sequence>
<dbReference type="AlphaFoldDB" id="A0A822XUK9"/>